<reference evidence="2" key="1">
    <citation type="journal article" date="2014" name="Front. Microbiol.">
        <title>High frequency of phylogenetically diverse reductive dehalogenase-homologous genes in deep subseafloor sedimentary metagenomes.</title>
        <authorList>
            <person name="Kawai M."/>
            <person name="Futagami T."/>
            <person name="Toyoda A."/>
            <person name="Takaki Y."/>
            <person name="Nishi S."/>
            <person name="Hori S."/>
            <person name="Arai W."/>
            <person name="Tsubouchi T."/>
            <person name="Morono Y."/>
            <person name="Uchiyama I."/>
            <person name="Ito T."/>
            <person name="Fujiyama A."/>
            <person name="Inagaki F."/>
            <person name="Takami H."/>
        </authorList>
    </citation>
    <scope>NUCLEOTIDE SEQUENCE</scope>
    <source>
        <strain evidence="2">Expedition CK06-06</strain>
    </source>
</reference>
<feature type="domain" description="DUF5916" evidence="1">
    <location>
        <begin position="2"/>
        <end position="50"/>
    </location>
</feature>
<sequence>MEVDRQRTNLDRFELFFPEKRQFFLENSDLFASLGTENIRPFFSRRIGLSNPVQAGARLSGQLGENWRIGLMNIQTGTKNDTRAANFGVAVIQRQIFSRSNITAFMINKQITSPMAGEDISDSG</sequence>
<evidence type="ECO:0000313" key="2">
    <source>
        <dbReference type="EMBL" id="GAH34949.1"/>
    </source>
</evidence>
<name>X1G051_9ZZZZ</name>
<dbReference type="Pfam" id="PF19313">
    <property type="entry name" value="DUF5916"/>
    <property type="match status" value="1"/>
</dbReference>
<proteinExistence type="predicted"/>
<feature type="non-terminal residue" evidence="2">
    <location>
        <position position="124"/>
    </location>
</feature>
<gene>
    <name evidence="2" type="ORF">S03H2_13093</name>
</gene>
<protein>
    <recommendedName>
        <fullName evidence="1">DUF5916 domain-containing protein</fullName>
    </recommendedName>
</protein>
<evidence type="ECO:0000259" key="1">
    <source>
        <dbReference type="Pfam" id="PF19313"/>
    </source>
</evidence>
<accession>X1G051</accession>
<dbReference type="InterPro" id="IPR045670">
    <property type="entry name" value="DUF5916"/>
</dbReference>
<dbReference type="AlphaFoldDB" id="X1G051"/>
<comment type="caution">
    <text evidence="2">The sequence shown here is derived from an EMBL/GenBank/DDBJ whole genome shotgun (WGS) entry which is preliminary data.</text>
</comment>
<dbReference type="EMBL" id="BARU01006650">
    <property type="protein sequence ID" value="GAH34949.1"/>
    <property type="molecule type" value="Genomic_DNA"/>
</dbReference>
<organism evidence="2">
    <name type="scientific">marine sediment metagenome</name>
    <dbReference type="NCBI Taxonomy" id="412755"/>
    <lineage>
        <taxon>unclassified sequences</taxon>
        <taxon>metagenomes</taxon>
        <taxon>ecological metagenomes</taxon>
    </lineage>
</organism>